<dbReference type="EMBL" id="CP003923">
    <property type="protein sequence ID" value="AIC93379.1"/>
    <property type="molecule type" value="Genomic_DNA"/>
</dbReference>
<accession>A0A060LZZ2</accession>
<dbReference type="Proteomes" id="UP000027142">
    <property type="component" value="Chromosome"/>
</dbReference>
<sequence>MVDSRSLHEQLNHKVEELWQEELEFLKTMIRFPSLSGKEHRLQLFLADYLTTKLKLQVDRFTPAIQQIEKHPGYSPPKWTYEYSDIVIGTHKGINPSEGKTLIFQGHADVVSAEPATEWDSSPWEPFEKDGRLYGRGSADMKGGIAAMIFAYRAVIECGYMPKNDFMIQVVPDEERTGNGALAALEAGYTADAALIPEPFGLQASVGQVGALWFEISLRTIKKDEYKQTQTNVIEKLHTITSSLMAFERYLNQTRSHLAFSDQDNPIDLNIGKVTAGDFASNEPVHATIEGRVALLPGEQISERKQELLDWIKQETKNDIWFKENPPTIDFYGFHAEGTLSDDTSPLFQELDAAHERVTKTKPTRRTLPSTTDARHFQLYYDIDTICYGPVGGQFHEVNEWVDLNSIKDVTKVYATFLANWCGVEKKIIKQDGP</sequence>
<dbReference type="GO" id="GO:0016787">
    <property type="term" value="F:hydrolase activity"/>
    <property type="evidence" value="ECO:0007669"/>
    <property type="project" value="InterPro"/>
</dbReference>
<gene>
    <name evidence="5" type="ORF">BleG1_0771</name>
</gene>
<dbReference type="PATRIC" id="fig|1246626.3.peg.769"/>
<comment type="cofactor">
    <cofactor evidence="1">
        <name>Zn(2+)</name>
        <dbReference type="ChEBI" id="CHEBI:29105"/>
    </cofactor>
</comment>
<dbReference type="HOGENOM" id="CLU_021802_0_0_9"/>
<dbReference type="AlphaFoldDB" id="A0A060LZZ2"/>
<dbReference type="SUPFAM" id="SSF53187">
    <property type="entry name" value="Zn-dependent exopeptidases"/>
    <property type="match status" value="1"/>
</dbReference>
<dbReference type="STRING" id="1246626.BleG1_0771"/>
<reference evidence="5 6" key="1">
    <citation type="journal article" date="2014" name="Gene">
        <title>A comparative genomic analysis of the alkalitolerant soil bacterium Bacillus lehensis G1.</title>
        <authorList>
            <person name="Noor Y.M."/>
            <person name="Samsulrizal N.H."/>
            <person name="Jema'on N.A."/>
            <person name="Low K.O."/>
            <person name="Ramli A.N."/>
            <person name="Alias N.I."/>
            <person name="Damis S.I."/>
            <person name="Fuzi S.F."/>
            <person name="Isa M.N."/>
            <person name="Murad A.M."/>
            <person name="Raih M.F."/>
            <person name="Bakar F.D."/>
            <person name="Najimudin N."/>
            <person name="Mahadi N.M."/>
            <person name="Illias R.M."/>
        </authorList>
    </citation>
    <scope>NUCLEOTIDE SEQUENCE [LARGE SCALE GENOMIC DNA]</scope>
    <source>
        <strain evidence="5 6">G1</strain>
    </source>
</reference>
<evidence type="ECO:0000256" key="1">
    <source>
        <dbReference type="ARBA" id="ARBA00001947"/>
    </source>
</evidence>
<name>A0A060LZZ2_9BACI</name>
<dbReference type="InterPro" id="IPR050072">
    <property type="entry name" value="Peptidase_M20A"/>
</dbReference>
<proteinExistence type="inferred from homology"/>
<protein>
    <submittedName>
        <fullName evidence="5">Acetylornithine deacetylase</fullName>
    </submittedName>
</protein>
<dbReference type="Pfam" id="PF01546">
    <property type="entry name" value="Peptidase_M20"/>
    <property type="match status" value="1"/>
</dbReference>
<dbReference type="NCBIfam" id="NF005306">
    <property type="entry name" value="PRK06837.1"/>
    <property type="match status" value="1"/>
</dbReference>
<dbReference type="InterPro" id="IPR010182">
    <property type="entry name" value="ArgE/DapE"/>
</dbReference>
<organism evidence="5 6">
    <name type="scientific">Shouchella lehensis G1</name>
    <dbReference type="NCBI Taxonomy" id="1246626"/>
    <lineage>
        <taxon>Bacteria</taxon>
        <taxon>Bacillati</taxon>
        <taxon>Bacillota</taxon>
        <taxon>Bacilli</taxon>
        <taxon>Bacillales</taxon>
        <taxon>Bacillaceae</taxon>
        <taxon>Shouchella</taxon>
    </lineage>
</organism>
<dbReference type="InterPro" id="IPR002933">
    <property type="entry name" value="Peptidase_M20"/>
</dbReference>
<evidence type="ECO:0000256" key="3">
    <source>
        <dbReference type="ARBA" id="ARBA00022833"/>
    </source>
</evidence>
<dbReference type="RefSeq" id="WP_038477377.1">
    <property type="nucleotide sequence ID" value="NZ_CP003923.1"/>
</dbReference>
<evidence type="ECO:0000256" key="2">
    <source>
        <dbReference type="ARBA" id="ARBA00006247"/>
    </source>
</evidence>
<dbReference type="Gene3D" id="3.30.70.360">
    <property type="match status" value="1"/>
</dbReference>
<keyword evidence="4" id="KW-0170">Cobalt</keyword>
<dbReference type="KEGG" id="ble:BleG1_0771"/>
<evidence type="ECO:0000256" key="4">
    <source>
        <dbReference type="ARBA" id="ARBA00023285"/>
    </source>
</evidence>
<keyword evidence="6" id="KW-1185">Reference proteome</keyword>
<dbReference type="NCBIfam" id="TIGR01910">
    <property type="entry name" value="DapE-ArgE"/>
    <property type="match status" value="1"/>
</dbReference>
<keyword evidence="3" id="KW-0862">Zinc</keyword>
<dbReference type="PANTHER" id="PTHR43808">
    <property type="entry name" value="ACETYLORNITHINE DEACETYLASE"/>
    <property type="match status" value="1"/>
</dbReference>
<dbReference type="PANTHER" id="PTHR43808:SF25">
    <property type="entry name" value="PEPTIDASE M20 DIMERISATION DOMAIN-CONTAINING PROTEIN"/>
    <property type="match status" value="1"/>
</dbReference>
<dbReference type="Gene3D" id="3.40.630.10">
    <property type="entry name" value="Zn peptidases"/>
    <property type="match status" value="1"/>
</dbReference>
<dbReference type="eggNOG" id="COG0624">
    <property type="taxonomic scope" value="Bacteria"/>
</dbReference>
<comment type="similarity">
    <text evidence="2">Belongs to the peptidase M20A family.</text>
</comment>
<dbReference type="OrthoDB" id="9792335at2"/>
<evidence type="ECO:0000313" key="6">
    <source>
        <dbReference type="Proteomes" id="UP000027142"/>
    </source>
</evidence>
<evidence type="ECO:0000313" key="5">
    <source>
        <dbReference type="EMBL" id="AIC93379.1"/>
    </source>
</evidence>